<evidence type="ECO:0000313" key="6">
    <source>
        <dbReference type="Proteomes" id="UP000315215"/>
    </source>
</evidence>
<dbReference type="SUPFAM" id="SSF53756">
    <property type="entry name" value="UDP-Glycosyltransferase/glycogen phosphorylase"/>
    <property type="match status" value="1"/>
</dbReference>
<dbReference type="OrthoDB" id="9813214at2"/>
<evidence type="ECO:0000313" key="5">
    <source>
        <dbReference type="EMBL" id="QDP39298.1"/>
    </source>
</evidence>
<accession>A0A516KD18</accession>
<dbReference type="PANTHER" id="PTHR12526:SF629">
    <property type="entry name" value="TEICHURONIC ACID BIOSYNTHESIS GLYCOSYLTRANSFERASE TUAH-RELATED"/>
    <property type="match status" value="1"/>
</dbReference>
<dbReference type="AlphaFoldDB" id="A0A516KD18"/>
<dbReference type="Gene3D" id="3.40.50.2000">
    <property type="entry name" value="Glycogen Phosphorylase B"/>
    <property type="match status" value="2"/>
</dbReference>
<dbReference type="EMBL" id="CP041666">
    <property type="protein sequence ID" value="QDP39298.1"/>
    <property type="molecule type" value="Genomic_DNA"/>
</dbReference>
<evidence type="ECO:0000256" key="2">
    <source>
        <dbReference type="ARBA" id="ARBA00022679"/>
    </source>
</evidence>
<dbReference type="GO" id="GO:0016757">
    <property type="term" value="F:glycosyltransferase activity"/>
    <property type="evidence" value="ECO:0007669"/>
    <property type="project" value="UniProtKB-KW"/>
</dbReference>
<evidence type="ECO:0000259" key="3">
    <source>
        <dbReference type="Pfam" id="PF13439"/>
    </source>
</evidence>
<feature type="domain" description="Glycosyltransferase subfamily 4-like N-terminal" evidence="3">
    <location>
        <begin position="23"/>
        <end position="200"/>
    </location>
</feature>
<dbReference type="Pfam" id="PF26337">
    <property type="entry name" value="Gtf3_C"/>
    <property type="match status" value="1"/>
</dbReference>
<feature type="domain" description="Glucosyltransferase 3-like C-terminal" evidence="4">
    <location>
        <begin position="275"/>
        <end position="357"/>
    </location>
</feature>
<dbReference type="KEGG" id="aqt:FN924_03270"/>
<name>A0A516KD18_9BACI</name>
<keyword evidence="1" id="KW-0328">Glycosyltransferase</keyword>
<dbReference type="InterPro" id="IPR058592">
    <property type="entry name" value="Gtf3_C"/>
</dbReference>
<dbReference type="Pfam" id="PF13439">
    <property type="entry name" value="Glyco_transf_4"/>
    <property type="match status" value="1"/>
</dbReference>
<dbReference type="PANTHER" id="PTHR12526">
    <property type="entry name" value="GLYCOSYLTRANSFERASE"/>
    <property type="match status" value="1"/>
</dbReference>
<evidence type="ECO:0000259" key="4">
    <source>
        <dbReference type="Pfam" id="PF26337"/>
    </source>
</evidence>
<organism evidence="5 6">
    <name type="scientific">Radiobacillus deserti</name>
    <dbReference type="NCBI Taxonomy" id="2594883"/>
    <lineage>
        <taxon>Bacteria</taxon>
        <taxon>Bacillati</taxon>
        <taxon>Bacillota</taxon>
        <taxon>Bacilli</taxon>
        <taxon>Bacillales</taxon>
        <taxon>Bacillaceae</taxon>
        <taxon>Radiobacillus</taxon>
    </lineage>
</organism>
<keyword evidence="2 5" id="KW-0808">Transferase</keyword>
<dbReference type="Proteomes" id="UP000315215">
    <property type="component" value="Chromosome"/>
</dbReference>
<protein>
    <submittedName>
        <fullName evidence="5">Glycosyltransferase family 4 protein</fullName>
    </submittedName>
</protein>
<keyword evidence="6" id="KW-1185">Reference proteome</keyword>
<reference evidence="5 6" key="1">
    <citation type="submission" date="2019-07" db="EMBL/GenBank/DDBJ databases">
        <authorList>
            <person name="Li J."/>
        </authorList>
    </citation>
    <scope>NUCLEOTIDE SEQUENCE [LARGE SCALE GENOMIC DNA]</scope>
    <source>
        <strain evidence="5 6">TKL69</strain>
    </source>
</reference>
<dbReference type="RefSeq" id="WP_143892048.1">
    <property type="nucleotide sequence ID" value="NZ_CP041666.1"/>
</dbReference>
<dbReference type="InterPro" id="IPR028098">
    <property type="entry name" value="Glyco_trans_4-like_N"/>
</dbReference>
<gene>
    <name evidence="5" type="ORF">FN924_03270</name>
</gene>
<sequence length="407" mass="47085">MKNVCFLVTEHPFLDARIFKKEAKSLVNRGYRVTMIVPRRDGYLFDIDGTLFKDRFLSSAFYYEGIKVITYESLDYEKNVKLLLYNIRSGTPSRFDDPLTRIGIDQEADIYHAHEFFSLYSGVGIKRELASKGKECKLIFDSHELDPDPLMKGAQRTKQVKQQLLEKMVEEMDYLITVSESIASWFLKLRPNLPVEVIYNSPPLAMRQETSNKAYTEELVIAFEGVLGRNRGDFEKLIKIVKQANEEKRVTVKIIGGWKKGTEGTDLSNLPVHIQDKIIFTGWMDFKRIPQAMTDVDIGWIDLDGTHSLNNRYAMPNKFFSYLNNGVPVLVNQCEDMGRFIERYNCGIVVDKLQATAEDYTQAILSLFSRKNDLIEMGQNARKVMESSFSWECMEKKLWTVYEQLVE</sequence>
<evidence type="ECO:0000256" key="1">
    <source>
        <dbReference type="ARBA" id="ARBA00022676"/>
    </source>
</evidence>
<proteinExistence type="predicted"/>